<dbReference type="EMBL" id="FJ822135">
    <property type="protein sequence ID" value="ACO37074.1"/>
    <property type="molecule type" value="Genomic_DNA"/>
</dbReference>
<evidence type="ECO:0000313" key="2">
    <source>
        <dbReference type="EMBL" id="ACO37074.1"/>
    </source>
</evidence>
<reference evidence="2 3" key="1">
    <citation type="journal article" date="2009" name="Gene">
        <title>Genome of a virulent bacteriophage Lb338-1 that lyses the probiotic Lactobacillus paracasei cheese strain.</title>
        <authorList>
            <person name="Alemayehu D."/>
            <person name="Ross R.P."/>
            <person name="O'Sullivan O."/>
            <person name="Coffey A."/>
            <person name="Stanton C."/>
            <person name="Fitzgerald G.F."/>
            <person name="McAuliffe O."/>
        </authorList>
    </citation>
    <scope>NUCLEOTIDE SEQUENCE [LARGE SCALE GENOMIC DNA]</scope>
    <source>
        <strain evidence="2">Lb338-1</strain>
    </source>
</reference>
<protein>
    <submittedName>
        <fullName evidence="2">Uncharacterized protein</fullName>
    </submittedName>
</protein>
<feature type="compositionally biased region" description="Basic and acidic residues" evidence="1">
    <location>
        <begin position="1"/>
        <end position="13"/>
    </location>
</feature>
<dbReference type="KEGG" id="vg:7751008"/>
<accession>C1KFR3</accession>
<name>C1KFR3_9CAUD</name>
<proteinExistence type="predicted"/>
<organism evidence="2 3">
    <name type="scientific">Lactobacillus phage Lb338-1</name>
    <dbReference type="NCBI Taxonomy" id="2892342"/>
    <lineage>
        <taxon>Viruses</taxon>
        <taxon>Duplodnaviria</taxon>
        <taxon>Heunggongvirae</taxon>
        <taxon>Uroviricota</taxon>
        <taxon>Caudoviricetes</taxon>
        <taxon>Herelleviridae</taxon>
        <taxon>Mooreparkvirus</taxon>
        <taxon>Mooreparkvirus Lb3381</taxon>
    </lineage>
</organism>
<sequence>MPRKRQSELKDFENTIPKNNLTPTSNGYPPKRVFIPVTTGQVFTYRIYINSNNTESLQASVNGYSGTVFSNKWQSTWTGNIIETGSQGYSTVTFTIPDDITMILPTLARLTTRIPDATIGTYWQKEKLEVGNVATDWLPVTVDKPVIGFSVKDVLNGSGLGDVANKLFGGK</sequence>
<feature type="region of interest" description="Disordered" evidence="1">
    <location>
        <begin position="1"/>
        <end position="27"/>
    </location>
</feature>
<dbReference type="GeneID" id="7751008"/>
<dbReference type="OrthoDB" id="2148at10239"/>
<evidence type="ECO:0000256" key="1">
    <source>
        <dbReference type="SAM" id="MobiDB-lite"/>
    </source>
</evidence>
<keyword evidence="3" id="KW-1185">Reference proteome</keyword>
<evidence type="ECO:0000313" key="3">
    <source>
        <dbReference type="Proteomes" id="UP000001878"/>
    </source>
</evidence>
<dbReference type="Proteomes" id="UP000001878">
    <property type="component" value="Segment"/>
</dbReference>
<feature type="compositionally biased region" description="Polar residues" evidence="1">
    <location>
        <begin position="16"/>
        <end position="27"/>
    </location>
</feature>
<dbReference type="RefSeq" id="YP_002790832.1">
    <property type="nucleotide sequence ID" value="NC_012530.1"/>
</dbReference>
<gene>
    <name evidence="2" type="ORF">lb338_phage_153</name>
</gene>